<reference evidence="2" key="1">
    <citation type="journal article" date="2013" name="Nature">
        <title>Draft genome of the wheat A-genome progenitor Triticum urartu.</title>
        <authorList>
            <person name="Ling H.Q."/>
            <person name="Zhao S."/>
            <person name="Liu D."/>
            <person name="Wang J."/>
            <person name="Sun H."/>
            <person name="Zhang C."/>
            <person name="Fan H."/>
            <person name="Li D."/>
            <person name="Dong L."/>
            <person name="Tao Y."/>
            <person name="Gao C."/>
            <person name="Wu H."/>
            <person name="Li Y."/>
            <person name="Cui Y."/>
            <person name="Guo X."/>
            <person name="Zheng S."/>
            <person name="Wang B."/>
            <person name="Yu K."/>
            <person name="Liang Q."/>
            <person name="Yang W."/>
            <person name="Lou X."/>
            <person name="Chen J."/>
            <person name="Feng M."/>
            <person name="Jian J."/>
            <person name="Zhang X."/>
            <person name="Luo G."/>
            <person name="Jiang Y."/>
            <person name="Liu J."/>
            <person name="Wang Z."/>
            <person name="Sha Y."/>
            <person name="Zhang B."/>
            <person name="Wu H."/>
            <person name="Tang D."/>
            <person name="Shen Q."/>
            <person name="Xue P."/>
            <person name="Zou S."/>
            <person name="Wang X."/>
            <person name="Liu X."/>
            <person name="Wang F."/>
            <person name="Yang Y."/>
            <person name="An X."/>
            <person name="Dong Z."/>
            <person name="Zhang K."/>
            <person name="Zhang X."/>
            <person name="Luo M.C."/>
            <person name="Dvorak J."/>
            <person name="Tong Y."/>
            <person name="Wang J."/>
            <person name="Yang H."/>
            <person name="Li Z."/>
            <person name="Wang D."/>
            <person name="Zhang A."/>
            <person name="Wang J."/>
        </authorList>
    </citation>
    <scope>NUCLEOTIDE SEQUENCE</scope>
    <source>
        <strain evidence="2">cv. G1812</strain>
    </source>
</reference>
<keyword evidence="2" id="KW-1185">Reference proteome</keyword>
<evidence type="ECO:0000313" key="2">
    <source>
        <dbReference type="Proteomes" id="UP000015106"/>
    </source>
</evidence>
<dbReference type="Gramene" id="TuG1812G0200002860.01.T01">
    <property type="protein sequence ID" value="TuG1812G0200002860.01.T01.cds327921"/>
    <property type="gene ID" value="TuG1812G0200002860.01"/>
</dbReference>
<reference evidence="1" key="3">
    <citation type="submission" date="2022-06" db="UniProtKB">
        <authorList>
            <consortium name="EnsemblPlants"/>
        </authorList>
    </citation>
    <scope>IDENTIFICATION</scope>
</reference>
<evidence type="ECO:0000313" key="1">
    <source>
        <dbReference type="EnsemblPlants" id="TuG1812G0200002860.01.T01.cds327921"/>
    </source>
</evidence>
<dbReference type="Proteomes" id="UP000015106">
    <property type="component" value="Chromosome 2"/>
</dbReference>
<reference evidence="1" key="2">
    <citation type="submission" date="2018-03" db="EMBL/GenBank/DDBJ databases">
        <title>The Triticum urartu genome reveals the dynamic nature of wheat genome evolution.</title>
        <authorList>
            <person name="Ling H."/>
            <person name="Ma B."/>
            <person name="Shi X."/>
            <person name="Liu H."/>
            <person name="Dong L."/>
            <person name="Sun H."/>
            <person name="Cao Y."/>
            <person name="Gao Q."/>
            <person name="Zheng S."/>
            <person name="Li Y."/>
            <person name="Yu Y."/>
            <person name="Du H."/>
            <person name="Qi M."/>
            <person name="Li Y."/>
            <person name="Yu H."/>
            <person name="Cui Y."/>
            <person name="Wang N."/>
            <person name="Chen C."/>
            <person name="Wu H."/>
            <person name="Zhao Y."/>
            <person name="Zhang J."/>
            <person name="Li Y."/>
            <person name="Zhou W."/>
            <person name="Zhang B."/>
            <person name="Hu W."/>
            <person name="Eijk M."/>
            <person name="Tang J."/>
            <person name="Witsenboer H."/>
            <person name="Zhao S."/>
            <person name="Li Z."/>
            <person name="Zhang A."/>
            <person name="Wang D."/>
            <person name="Liang C."/>
        </authorList>
    </citation>
    <scope>NUCLEOTIDE SEQUENCE [LARGE SCALE GENOMIC DNA]</scope>
    <source>
        <strain evidence="1">cv. G1812</strain>
    </source>
</reference>
<organism evidence="1 2">
    <name type="scientific">Triticum urartu</name>
    <name type="common">Red wild einkorn</name>
    <name type="synonym">Crithodium urartu</name>
    <dbReference type="NCBI Taxonomy" id="4572"/>
    <lineage>
        <taxon>Eukaryota</taxon>
        <taxon>Viridiplantae</taxon>
        <taxon>Streptophyta</taxon>
        <taxon>Embryophyta</taxon>
        <taxon>Tracheophyta</taxon>
        <taxon>Spermatophyta</taxon>
        <taxon>Magnoliopsida</taxon>
        <taxon>Liliopsida</taxon>
        <taxon>Poales</taxon>
        <taxon>Poaceae</taxon>
        <taxon>BOP clade</taxon>
        <taxon>Pooideae</taxon>
        <taxon>Triticodae</taxon>
        <taxon>Triticeae</taxon>
        <taxon>Triticinae</taxon>
        <taxon>Triticum</taxon>
    </lineage>
</organism>
<dbReference type="AlphaFoldDB" id="A0A8R7THW9"/>
<dbReference type="EnsemblPlants" id="TuG1812G0200002860.01.T01">
    <property type="protein sequence ID" value="TuG1812G0200002860.01.T01.cds327921"/>
    <property type="gene ID" value="TuG1812G0200002860.01"/>
</dbReference>
<sequence>MRKCCCCPPADVVQLSNLEMRIIVTHHLS</sequence>
<accession>A0A8R7THW9</accession>
<protein>
    <submittedName>
        <fullName evidence="1">Uncharacterized protein</fullName>
    </submittedName>
</protein>
<proteinExistence type="predicted"/>
<name>A0A8R7THW9_TRIUA</name>